<evidence type="ECO:0000256" key="1">
    <source>
        <dbReference type="SAM" id="Phobius"/>
    </source>
</evidence>
<keyword evidence="1" id="KW-0812">Transmembrane</keyword>
<reference evidence="2 3" key="1">
    <citation type="submission" date="2015-02" db="EMBL/GenBank/DDBJ databases">
        <title>Genome Sequence of Jannaschia aquimarina DSM28248, a member of the Roseobacter clade.</title>
        <authorList>
            <person name="Voget S."/>
            <person name="Daniel R."/>
        </authorList>
    </citation>
    <scope>NUCLEOTIDE SEQUENCE [LARGE SCALE GENOMIC DNA]</scope>
    <source>
        <strain evidence="2 3">GSW-M26</strain>
    </source>
</reference>
<dbReference type="Proteomes" id="UP000032232">
    <property type="component" value="Unassembled WGS sequence"/>
</dbReference>
<keyword evidence="1" id="KW-1133">Transmembrane helix</keyword>
<dbReference type="STRING" id="935700.jaqu_12300"/>
<feature type="transmembrane region" description="Helical" evidence="1">
    <location>
        <begin position="364"/>
        <end position="382"/>
    </location>
</feature>
<feature type="transmembrane region" description="Helical" evidence="1">
    <location>
        <begin position="314"/>
        <end position="332"/>
    </location>
</feature>
<name>A0A0D1EMW0_9RHOB</name>
<evidence type="ECO:0000313" key="3">
    <source>
        <dbReference type="Proteomes" id="UP000032232"/>
    </source>
</evidence>
<evidence type="ECO:0000313" key="2">
    <source>
        <dbReference type="EMBL" id="KIT17040.1"/>
    </source>
</evidence>
<feature type="transmembrane region" description="Helical" evidence="1">
    <location>
        <begin position="180"/>
        <end position="204"/>
    </location>
</feature>
<keyword evidence="1" id="KW-0472">Membrane</keyword>
<proteinExistence type="predicted"/>
<feature type="transmembrane region" description="Helical" evidence="1">
    <location>
        <begin position="101"/>
        <end position="125"/>
    </location>
</feature>
<sequence length="530" mass="57842">MSHVFDIGSKERAIPDRTRGLGAVPFMAFALCAIVSVAAIVSNPHLPLVDLPNHIARLHIAAASEGGPLDTYYEYTFGLIPNSAADLVWHLTGFPGEAEEFASVLIAIYAVNLIAATMVVSRVALGRWTTWPAASALLVFSAPFMWGFQNFVFSLPFMLYGLALWLAMEEGRWARWRMPFFILFAAALYIMHFFAFLILGIAAFGREVQRAANGSGPVKRRIGILLIEGIPFVLPIVVLIVSLVSAPESDASTRTEFGILSDRFRAAMSPLVQVGETGFSSMTLISAAAIMVIVGCGLRVFAKGHNRLAVAPRMKGPIIALAVASLLAPTWLNGIALVHIRVPVVLIAVLFASTFWIDLRPRSAIVIAVVLGLLIGGRAWVFHDIAATYSQEVADLREVSRDLPPGARVAGLRGAGHQRDRSYYHVHAHLVAARSAFVPTLFQGTHLLSVRPEWADHAVFIGQAIDYRFLTTPLTEDLAERLPYLENWDQKLTHAIVVDRGPAIDGLVDGLDLVAQEGRFTLYEVRPAIQ</sequence>
<dbReference type="RefSeq" id="WP_043918064.1">
    <property type="nucleotide sequence ID" value="NZ_FZPF01000002.1"/>
</dbReference>
<feature type="transmembrane region" description="Helical" evidence="1">
    <location>
        <begin position="137"/>
        <end position="168"/>
    </location>
</feature>
<keyword evidence="3" id="KW-1185">Reference proteome</keyword>
<organism evidence="2 3">
    <name type="scientific">Jannaschia aquimarina</name>
    <dbReference type="NCBI Taxonomy" id="935700"/>
    <lineage>
        <taxon>Bacteria</taxon>
        <taxon>Pseudomonadati</taxon>
        <taxon>Pseudomonadota</taxon>
        <taxon>Alphaproteobacteria</taxon>
        <taxon>Rhodobacterales</taxon>
        <taxon>Roseobacteraceae</taxon>
        <taxon>Jannaschia</taxon>
    </lineage>
</organism>
<dbReference type="PATRIC" id="fig|935700.4.peg.1278"/>
<feature type="transmembrane region" description="Helical" evidence="1">
    <location>
        <begin position="338"/>
        <end position="357"/>
    </location>
</feature>
<dbReference type="OrthoDB" id="7844825at2"/>
<dbReference type="AlphaFoldDB" id="A0A0D1EMW0"/>
<evidence type="ECO:0008006" key="4">
    <source>
        <dbReference type="Google" id="ProtNLM"/>
    </source>
</evidence>
<comment type="caution">
    <text evidence="2">The sequence shown here is derived from an EMBL/GenBank/DDBJ whole genome shotgun (WGS) entry which is preliminary data.</text>
</comment>
<accession>A0A0D1EMW0</accession>
<feature type="transmembrane region" description="Helical" evidence="1">
    <location>
        <begin position="225"/>
        <end position="246"/>
    </location>
</feature>
<feature type="transmembrane region" description="Helical" evidence="1">
    <location>
        <begin position="21"/>
        <end position="41"/>
    </location>
</feature>
<feature type="transmembrane region" description="Helical" evidence="1">
    <location>
        <begin position="279"/>
        <end position="302"/>
    </location>
</feature>
<protein>
    <recommendedName>
        <fullName evidence="4">Glycosyltransferase RgtA/B/C/D-like domain-containing protein</fullName>
    </recommendedName>
</protein>
<dbReference type="EMBL" id="JYFE01000023">
    <property type="protein sequence ID" value="KIT17040.1"/>
    <property type="molecule type" value="Genomic_DNA"/>
</dbReference>
<gene>
    <name evidence="2" type="ORF">jaqu_12300</name>
</gene>